<evidence type="ECO:0000259" key="3">
    <source>
        <dbReference type="Pfam" id="PF01207"/>
    </source>
</evidence>
<dbReference type="Pfam" id="PF01207">
    <property type="entry name" value="Dus"/>
    <property type="match status" value="1"/>
</dbReference>
<accession>A0A167F3N0</accession>
<proteinExistence type="predicted"/>
<evidence type="ECO:0000256" key="2">
    <source>
        <dbReference type="SAM" id="MobiDB-lite"/>
    </source>
</evidence>
<keyword evidence="1" id="KW-0520">NAD</keyword>
<dbReference type="GO" id="GO:0017150">
    <property type="term" value="F:tRNA dihydrouridine synthase activity"/>
    <property type="evidence" value="ECO:0007669"/>
    <property type="project" value="TreeGrafter"/>
</dbReference>
<organism evidence="4 5">
    <name type="scientific">Sugiyamaella lignohabitans</name>
    <dbReference type="NCBI Taxonomy" id="796027"/>
    <lineage>
        <taxon>Eukaryota</taxon>
        <taxon>Fungi</taxon>
        <taxon>Dikarya</taxon>
        <taxon>Ascomycota</taxon>
        <taxon>Saccharomycotina</taxon>
        <taxon>Dipodascomycetes</taxon>
        <taxon>Dipodascales</taxon>
        <taxon>Trichomonascaceae</taxon>
        <taxon>Sugiyamaella</taxon>
    </lineage>
</organism>
<dbReference type="GeneID" id="30034299"/>
<feature type="compositionally biased region" description="Basic and acidic residues" evidence="2">
    <location>
        <begin position="240"/>
        <end position="252"/>
    </location>
</feature>
<gene>
    <name evidence="4" type="primary">SMM1</name>
    <name evidence="4" type="ORF">AWJ20_2393</name>
</gene>
<dbReference type="Proteomes" id="UP000189580">
    <property type="component" value="Chromosome b"/>
</dbReference>
<dbReference type="OrthoDB" id="10262250at2759"/>
<dbReference type="GO" id="GO:0005737">
    <property type="term" value="C:cytoplasm"/>
    <property type="evidence" value="ECO:0007669"/>
    <property type="project" value="TreeGrafter"/>
</dbReference>
<evidence type="ECO:0000256" key="1">
    <source>
        <dbReference type="ARBA" id="ARBA00023027"/>
    </source>
</evidence>
<dbReference type="RefSeq" id="XP_018737263.1">
    <property type="nucleotide sequence ID" value="XM_018879336.1"/>
</dbReference>
<sequence length="267" mass="28989">MGAALLKTPDKLENILRALVKEVGEPFDIPISVKIRILEDRESTLALVRRLSKTGIKCLSVHCRTTPMRPREPVIRDYLAGIADICHEAGISCIVNGDVRGRFDLAPLMEKYGVDGAMIARAAESNTSCFAATKPGPAGLVDWKTVAREYTNLCAQFDNHHSNTKYCLLQMIPGKDKLYQTVSKAKSVAEMDSALDAAISQSNTTTPIAISTKTTPTTTSTVTFKTPTSTTSNTSTASSEELHLPKRPREESLSETPQKRPLAVNAA</sequence>
<dbReference type="AlphaFoldDB" id="A0A167F3N0"/>
<dbReference type="PANTHER" id="PTHR45936:SF1">
    <property type="entry name" value="TRNA-DIHYDROURIDINE(20) SYNTHASE [NAD(P)+]-LIKE"/>
    <property type="match status" value="1"/>
</dbReference>
<evidence type="ECO:0000313" key="5">
    <source>
        <dbReference type="Proteomes" id="UP000189580"/>
    </source>
</evidence>
<feature type="domain" description="DUS-like FMN-binding" evidence="3">
    <location>
        <begin position="1"/>
        <end position="187"/>
    </location>
</feature>
<feature type="compositionally biased region" description="Low complexity" evidence="2">
    <location>
        <begin position="209"/>
        <end position="239"/>
    </location>
</feature>
<name>A0A167F3N0_9ASCO</name>
<protein>
    <submittedName>
        <fullName evidence="4">Smm1p</fullName>
    </submittedName>
</protein>
<evidence type="ECO:0000313" key="4">
    <source>
        <dbReference type="EMBL" id="ANB14786.1"/>
    </source>
</evidence>
<dbReference type="InterPro" id="IPR013785">
    <property type="entry name" value="Aldolase_TIM"/>
</dbReference>
<dbReference type="EMBL" id="CP014503">
    <property type="protein sequence ID" value="ANB14786.1"/>
    <property type="molecule type" value="Genomic_DNA"/>
</dbReference>
<keyword evidence="5" id="KW-1185">Reference proteome</keyword>
<dbReference type="SUPFAM" id="SSF51395">
    <property type="entry name" value="FMN-linked oxidoreductases"/>
    <property type="match status" value="1"/>
</dbReference>
<dbReference type="KEGG" id="slb:AWJ20_2393"/>
<dbReference type="InterPro" id="IPR052582">
    <property type="entry name" value="tRNA-DUS-like"/>
</dbReference>
<dbReference type="PANTHER" id="PTHR45936">
    <property type="entry name" value="TRNA-DIHYDROURIDINE(20) SYNTHASE [NAD(P)+]-LIKE"/>
    <property type="match status" value="1"/>
</dbReference>
<reference evidence="4 5" key="1">
    <citation type="submission" date="2016-02" db="EMBL/GenBank/DDBJ databases">
        <title>Complete genome sequence and transcriptome regulation of the pentose utilising yeast Sugiyamaella lignohabitans.</title>
        <authorList>
            <person name="Bellasio M."/>
            <person name="Peymann A."/>
            <person name="Valli M."/>
            <person name="Sipitzky M."/>
            <person name="Graf A."/>
            <person name="Sauer M."/>
            <person name="Marx H."/>
            <person name="Mattanovich D."/>
        </authorList>
    </citation>
    <scope>NUCLEOTIDE SEQUENCE [LARGE SCALE GENOMIC DNA]</scope>
    <source>
        <strain evidence="4 5">CBS 10342</strain>
    </source>
</reference>
<dbReference type="Gene3D" id="3.20.20.70">
    <property type="entry name" value="Aldolase class I"/>
    <property type="match status" value="1"/>
</dbReference>
<feature type="region of interest" description="Disordered" evidence="2">
    <location>
        <begin position="209"/>
        <end position="267"/>
    </location>
</feature>
<dbReference type="InterPro" id="IPR035587">
    <property type="entry name" value="DUS-like_FMN-bd"/>
</dbReference>
<dbReference type="CDD" id="cd02801">
    <property type="entry name" value="DUS_like_FMN"/>
    <property type="match status" value="1"/>
</dbReference>